<dbReference type="EMBL" id="DRBS01000139">
    <property type="protein sequence ID" value="HDD43936.1"/>
    <property type="molecule type" value="Genomic_DNA"/>
</dbReference>
<evidence type="ECO:0000259" key="6">
    <source>
        <dbReference type="Pfam" id="PF13525"/>
    </source>
</evidence>
<name>A0A7C0U249_DESA2</name>
<sequence>MRFFFKRYCFFLCLLFLANCGQIKEYFFPPSSLEGLSVKQLIQMGLNAFQKGNFDRAIEIFQHIKDAHPFSSEAVIARLKLADAYYYKHNFENAILSYQDFISLHPKHKKVPYAIYQIGLCYYHQIPSIDRDQTVTKKALETFKQVVREYPETRYAQRATIKIKICREKLALHEFYVGRFYYRTKKYKSALLRFRYILDNYADLPIARKAQYYLELCKKKLKNEQSIQFF</sequence>
<dbReference type="NCBIfam" id="TIGR03302">
    <property type="entry name" value="OM_YfiO"/>
    <property type="match status" value="1"/>
</dbReference>
<proteinExistence type="inferred from homology"/>
<protein>
    <submittedName>
        <fullName evidence="7">Outer membrane protein assembly factor BamD</fullName>
    </submittedName>
</protein>
<evidence type="ECO:0000256" key="2">
    <source>
        <dbReference type="ARBA" id="ARBA00023136"/>
    </source>
</evidence>
<organism evidence="7">
    <name type="scientific">Desulfofervidus auxilii</name>
    <dbReference type="NCBI Taxonomy" id="1621989"/>
    <lineage>
        <taxon>Bacteria</taxon>
        <taxon>Pseudomonadati</taxon>
        <taxon>Thermodesulfobacteriota</taxon>
        <taxon>Candidatus Desulfofervidia</taxon>
        <taxon>Candidatus Desulfofervidales</taxon>
        <taxon>Candidatus Desulfofervidaceae</taxon>
        <taxon>Candidatus Desulfofervidus</taxon>
    </lineage>
</organism>
<keyword evidence="2" id="KW-0472">Membrane</keyword>
<feature type="repeat" description="TPR" evidence="4">
    <location>
        <begin position="75"/>
        <end position="108"/>
    </location>
</feature>
<dbReference type="SMART" id="SM00028">
    <property type="entry name" value="TPR"/>
    <property type="match status" value="2"/>
</dbReference>
<evidence type="ECO:0000256" key="5">
    <source>
        <dbReference type="SAM" id="SignalP"/>
    </source>
</evidence>
<feature type="chain" id="PRO_5039946676" evidence="5">
    <location>
        <begin position="24"/>
        <end position="230"/>
    </location>
</feature>
<dbReference type="Pfam" id="PF13525">
    <property type="entry name" value="YfiO"/>
    <property type="match status" value="1"/>
</dbReference>
<reference evidence="7" key="1">
    <citation type="journal article" date="2020" name="mSystems">
        <title>Genome- and Community-Level Interaction Insights into Carbon Utilization and Element Cycling Functions of Hydrothermarchaeota in Hydrothermal Sediment.</title>
        <authorList>
            <person name="Zhou Z."/>
            <person name="Liu Y."/>
            <person name="Xu W."/>
            <person name="Pan J."/>
            <person name="Luo Z.H."/>
            <person name="Li M."/>
        </authorList>
    </citation>
    <scope>NUCLEOTIDE SEQUENCE [LARGE SCALE GENOMIC DNA]</scope>
    <source>
        <strain evidence="7">HyVt-233</strain>
    </source>
</reference>
<dbReference type="Proteomes" id="UP000886289">
    <property type="component" value="Unassembled WGS sequence"/>
</dbReference>
<gene>
    <name evidence="7" type="ORF">ENG63_03630</name>
</gene>
<evidence type="ECO:0000256" key="4">
    <source>
        <dbReference type="PROSITE-ProRule" id="PRU00339"/>
    </source>
</evidence>
<dbReference type="PANTHER" id="PTHR37423:SF2">
    <property type="entry name" value="MEMBRANE-BOUND LYTIC MUREIN TRANSGLYCOSYLASE C"/>
    <property type="match status" value="1"/>
</dbReference>
<dbReference type="InterPro" id="IPR039565">
    <property type="entry name" value="BamD-like"/>
</dbReference>
<dbReference type="InterPro" id="IPR011990">
    <property type="entry name" value="TPR-like_helical_dom_sf"/>
</dbReference>
<evidence type="ECO:0000256" key="1">
    <source>
        <dbReference type="ARBA" id="ARBA00022729"/>
    </source>
</evidence>
<keyword evidence="3" id="KW-0998">Cell outer membrane</keyword>
<dbReference type="SUPFAM" id="SSF48452">
    <property type="entry name" value="TPR-like"/>
    <property type="match status" value="1"/>
</dbReference>
<evidence type="ECO:0000256" key="3">
    <source>
        <dbReference type="ARBA" id="ARBA00023237"/>
    </source>
</evidence>
<keyword evidence="1 5" id="KW-0732">Signal</keyword>
<keyword evidence="4" id="KW-0802">TPR repeat</keyword>
<dbReference type="InterPro" id="IPR017689">
    <property type="entry name" value="BamD"/>
</dbReference>
<dbReference type="AlphaFoldDB" id="A0A7C0U249"/>
<dbReference type="InterPro" id="IPR019734">
    <property type="entry name" value="TPR_rpt"/>
</dbReference>
<dbReference type="HAMAP" id="MF_00922">
    <property type="entry name" value="OM_assembly_BamD"/>
    <property type="match status" value="1"/>
</dbReference>
<feature type="signal peptide" evidence="5">
    <location>
        <begin position="1"/>
        <end position="23"/>
    </location>
</feature>
<feature type="repeat" description="TPR" evidence="4">
    <location>
        <begin position="38"/>
        <end position="71"/>
    </location>
</feature>
<feature type="domain" description="Outer membrane lipoprotein BamD-like" evidence="6">
    <location>
        <begin position="38"/>
        <end position="225"/>
    </location>
</feature>
<accession>A0A7C0U249</accession>
<comment type="caution">
    <text evidence="7">The sequence shown here is derived from an EMBL/GenBank/DDBJ whole genome shotgun (WGS) entry which is preliminary data.</text>
</comment>
<evidence type="ECO:0000313" key="7">
    <source>
        <dbReference type="EMBL" id="HDD43936.1"/>
    </source>
</evidence>
<dbReference type="PANTHER" id="PTHR37423">
    <property type="entry name" value="SOLUBLE LYTIC MUREIN TRANSGLYCOSYLASE-RELATED"/>
    <property type="match status" value="1"/>
</dbReference>
<dbReference type="PROSITE" id="PS50005">
    <property type="entry name" value="TPR"/>
    <property type="match status" value="2"/>
</dbReference>
<dbReference type="Gene3D" id="1.25.40.10">
    <property type="entry name" value="Tetratricopeptide repeat domain"/>
    <property type="match status" value="1"/>
</dbReference>